<evidence type="ECO:0000256" key="1">
    <source>
        <dbReference type="ARBA" id="ARBA00004123"/>
    </source>
</evidence>
<proteinExistence type="predicted"/>
<feature type="region of interest" description="Disordered" evidence="7">
    <location>
        <begin position="75"/>
        <end position="114"/>
    </location>
</feature>
<feature type="region of interest" description="Disordered" evidence="7">
    <location>
        <begin position="1"/>
        <end position="29"/>
    </location>
</feature>
<evidence type="ECO:0000313" key="10">
    <source>
        <dbReference type="Proteomes" id="UP000472241"/>
    </source>
</evidence>
<dbReference type="SUPFAM" id="SSF54160">
    <property type="entry name" value="Chromo domain-like"/>
    <property type="match status" value="2"/>
</dbReference>
<dbReference type="Pfam" id="PF01393">
    <property type="entry name" value="Chromo_shadow"/>
    <property type="match status" value="1"/>
</dbReference>
<evidence type="ECO:0000256" key="2">
    <source>
        <dbReference type="ARBA" id="ARBA00022737"/>
    </source>
</evidence>
<dbReference type="PANTHER" id="PTHR22812">
    <property type="entry name" value="CHROMOBOX PROTEIN"/>
    <property type="match status" value="1"/>
</dbReference>
<feature type="compositionally biased region" description="Basic residues" evidence="7">
    <location>
        <begin position="1"/>
        <end position="12"/>
    </location>
</feature>
<dbReference type="Proteomes" id="UP000472241">
    <property type="component" value="Unplaced"/>
</dbReference>
<reference evidence="9" key="1">
    <citation type="submission" date="2025-08" db="UniProtKB">
        <authorList>
            <consortium name="Ensembl"/>
        </authorList>
    </citation>
    <scope>IDENTIFICATION</scope>
</reference>
<dbReference type="PRINTS" id="PR00504">
    <property type="entry name" value="CHROMODOMAIN"/>
</dbReference>
<dbReference type="InterPro" id="IPR000953">
    <property type="entry name" value="Chromo/chromo_shadow_dom"/>
</dbReference>
<keyword evidence="2" id="KW-0677">Repeat</keyword>
<dbReference type="GO" id="GO:0005634">
    <property type="term" value="C:nucleus"/>
    <property type="evidence" value="ECO:0007669"/>
    <property type="project" value="UniProtKB-SubCell"/>
</dbReference>
<dbReference type="FunFam" id="2.40.50.40:FF:000007">
    <property type="entry name" value="Chromobox protein homolog 1"/>
    <property type="match status" value="1"/>
</dbReference>
<sequence length="173" mass="19828">MQKKGMKQKGKSKKVEEAEPEESVVEKVLDRPVMNEKAGHFLQWKGFTDTDNTWEPEENLDCPELLEAFLFSGKEKDGTKRKSLSDSESDDSKSKKKRDGAEKPRAFTRGLDPERIIGATDSSAELMFLMKRKDLDDVHSVLAKEANMKCPQIVIAFYEEKLTWHSYPEDEAR</sequence>
<dbReference type="FunFam" id="2.40.50.40:FF:000031">
    <property type="entry name" value="Heterochromatin protein 1"/>
    <property type="match status" value="1"/>
</dbReference>
<name>A0A667I3K0_LYNCA</name>
<keyword evidence="4" id="KW-0804">Transcription</keyword>
<gene>
    <name evidence="9" type="primary">LOC115523767</name>
</gene>
<keyword evidence="5" id="KW-0539">Nucleus</keyword>
<keyword evidence="10" id="KW-1185">Reference proteome</keyword>
<comment type="subcellular location">
    <subcellularLocation>
        <location evidence="1">Nucleus</location>
    </subcellularLocation>
</comment>
<evidence type="ECO:0000256" key="6">
    <source>
        <dbReference type="ARBA" id="ARBA00073803"/>
    </source>
</evidence>
<evidence type="ECO:0000256" key="4">
    <source>
        <dbReference type="ARBA" id="ARBA00023163"/>
    </source>
</evidence>
<dbReference type="InterPro" id="IPR023780">
    <property type="entry name" value="Chromo_domain"/>
</dbReference>
<dbReference type="SMART" id="SM00298">
    <property type="entry name" value="CHROMO"/>
    <property type="match status" value="2"/>
</dbReference>
<dbReference type="Gene3D" id="2.40.50.40">
    <property type="match status" value="2"/>
</dbReference>
<evidence type="ECO:0000259" key="8">
    <source>
        <dbReference type="PROSITE" id="PS50013"/>
    </source>
</evidence>
<evidence type="ECO:0000256" key="5">
    <source>
        <dbReference type="ARBA" id="ARBA00023242"/>
    </source>
</evidence>
<dbReference type="AlphaFoldDB" id="A0A667I3K0"/>
<organism evidence="9 10">
    <name type="scientific">Lynx canadensis</name>
    <name type="common">Canada lynx</name>
    <name type="synonym">Felis canadensis</name>
    <dbReference type="NCBI Taxonomy" id="61383"/>
    <lineage>
        <taxon>Eukaryota</taxon>
        <taxon>Metazoa</taxon>
        <taxon>Chordata</taxon>
        <taxon>Craniata</taxon>
        <taxon>Vertebrata</taxon>
        <taxon>Euteleostomi</taxon>
        <taxon>Mammalia</taxon>
        <taxon>Eutheria</taxon>
        <taxon>Laurasiatheria</taxon>
        <taxon>Carnivora</taxon>
        <taxon>Feliformia</taxon>
        <taxon>Felidae</taxon>
        <taxon>Felinae</taxon>
        <taxon>Lynx</taxon>
    </lineage>
</organism>
<protein>
    <recommendedName>
        <fullName evidence="6">Heterochromatin protein 1</fullName>
    </recommendedName>
</protein>
<dbReference type="InterPro" id="IPR008251">
    <property type="entry name" value="Chromo_shadow_dom"/>
</dbReference>
<dbReference type="InterPro" id="IPR016197">
    <property type="entry name" value="Chromo-like_dom_sf"/>
</dbReference>
<dbReference type="Ensembl" id="ENSLCNT00005020000.1">
    <property type="protein sequence ID" value="ENSLCNP00005017821.1"/>
    <property type="gene ID" value="ENSLCNG00005011718.1"/>
</dbReference>
<evidence type="ECO:0000313" key="9">
    <source>
        <dbReference type="Ensembl" id="ENSLCNP00005017821.1"/>
    </source>
</evidence>
<dbReference type="SMART" id="SM00300">
    <property type="entry name" value="ChSh"/>
    <property type="match status" value="1"/>
</dbReference>
<keyword evidence="3" id="KW-0805">Transcription regulation</keyword>
<evidence type="ECO:0000256" key="3">
    <source>
        <dbReference type="ARBA" id="ARBA00023015"/>
    </source>
</evidence>
<feature type="domain" description="Chromo" evidence="8">
    <location>
        <begin position="23"/>
        <end position="81"/>
    </location>
</feature>
<reference evidence="9" key="2">
    <citation type="submission" date="2025-09" db="UniProtKB">
        <authorList>
            <consortium name="Ensembl"/>
        </authorList>
    </citation>
    <scope>IDENTIFICATION</scope>
</reference>
<dbReference type="InterPro" id="IPR051219">
    <property type="entry name" value="Heterochromatin_chromo-domain"/>
</dbReference>
<feature type="domain" description="Chromo" evidence="8">
    <location>
        <begin position="111"/>
        <end position="169"/>
    </location>
</feature>
<dbReference type="Pfam" id="PF00385">
    <property type="entry name" value="Chromo"/>
    <property type="match status" value="1"/>
</dbReference>
<evidence type="ECO:0000256" key="7">
    <source>
        <dbReference type="SAM" id="MobiDB-lite"/>
    </source>
</evidence>
<accession>A0A667I3K0</accession>
<dbReference type="InterPro" id="IPR017984">
    <property type="entry name" value="Chromo_dom_subgr"/>
</dbReference>
<dbReference type="PROSITE" id="PS50013">
    <property type="entry name" value="CHROMO_2"/>
    <property type="match status" value="2"/>
</dbReference>